<proteinExistence type="predicted"/>
<feature type="region of interest" description="Disordered" evidence="1">
    <location>
        <begin position="28"/>
        <end position="53"/>
    </location>
</feature>
<feature type="signal peptide" evidence="2">
    <location>
        <begin position="1"/>
        <end position="30"/>
    </location>
</feature>
<dbReference type="RefSeq" id="WP_203915113.1">
    <property type="nucleotide sequence ID" value="NZ_BONY01000131.1"/>
</dbReference>
<reference evidence="3" key="1">
    <citation type="submission" date="2021-01" db="EMBL/GenBank/DDBJ databases">
        <title>Whole genome shotgun sequence of Rhizocola hellebori NBRC 109834.</title>
        <authorList>
            <person name="Komaki H."/>
            <person name="Tamura T."/>
        </authorList>
    </citation>
    <scope>NUCLEOTIDE SEQUENCE</scope>
    <source>
        <strain evidence="3">NBRC 109834</strain>
    </source>
</reference>
<evidence type="ECO:0000313" key="4">
    <source>
        <dbReference type="Proteomes" id="UP000612899"/>
    </source>
</evidence>
<dbReference type="EMBL" id="BONY01000131">
    <property type="protein sequence ID" value="GIH11392.1"/>
    <property type="molecule type" value="Genomic_DNA"/>
</dbReference>
<dbReference type="PROSITE" id="PS51257">
    <property type="entry name" value="PROKAR_LIPOPROTEIN"/>
    <property type="match status" value="1"/>
</dbReference>
<organism evidence="3 4">
    <name type="scientific">Rhizocola hellebori</name>
    <dbReference type="NCBI Taxonomy" id="1392758"/>
    <lineage>
        <taxon>Bacteria</taxon>
        <taxon>Bacillati</taxon>
        <taxon>Actinomycetota</taxon>
        <taxon>Actinomycetes</taxon>
        <taxon>Micromonosporales</taxon>
        <taxon>Micromonosporaceae</taxon>
        <taxon>Rhizocola</taxon>
    </lineage>
</organism>
<dbReference type="AlphaFoldDB" id="A0A8J3QKQ2"/>
<keyword evidence="2" id="KW-0732">Signal</keyword>
<evidence type="ECO:0000256" key="2">
    <source>
        <dbReference type="SAM" id="SignalP"/>
    </source>
</evidence>
<name>A0A8J3QKQ2_9ACTN</name>
<sequence length="211" mass="21027">MKAFPAKAAAKTALATAAVALALISSGCTASGEPDTSPPLPDTTDSTSDGGLGVKLLTESDLPPGFSEVQLPTVKGGMGALIGCPALDVRPSEQVGEASVSFAGGTAGSLITESIRMVTAAQSRQALEDLAAVPKQCSNAKTASVSTMGTQSTAIRVTATPPELGIGIDGYIVGIRDEQTVVVVVFVSPGTADPAAAEAVAKTAWEKASLQ</sequence>
<evidence type="ECO:0008006" key="5">
    <source>
        <dbReference type="Google" id="ProtNLM"/>
    </source>
</evidence>
<feature type="chain" id="PRO_5038349116" description="DUF3558 domain-containing protein" evidence="2">
    <location>
        <begin position="31"/>
        <end position="211"/>
    </location>
</feature>
<dbReference type="Proteomes" id="UP000612899">
    <property type="component" value="Unassembled WGS sequence"/>
</dbReference>
<evidence type="ECO:0000256" key="1">
    <source>
        <dbReference type="SAM" id="MobiDB-lite"/>
    </source>
</evidence>
<keyword evidence="4" id="KW-1185">Reference proteome</keyword>
<protein>
    <recommendedName>
        <fullName evidence="5">DUF3558 domain-containing protein</fullName>
    </recommendedName>
</protein>
<accession>A0A8J3QKQ2</accession>
<evidence type="ECO:0000313" key="3">
    <source>
        <dbReference type="EMBL" id="GIH11392.1"/>
    </source>
</evidence>
<gene>
    <name evidence="3" type="ORF">Rhe02_94590</name>
</gene>
<comment type="caution">
    <text evidence="3">The sequence shown here is derived from an EMBL/GenBank/DDBJ whole genome shotgun (WGS) entry which is preliminary data.</text>
</comment>